<comment type="caution">
    <text evidence="1">The sequence shown here is derived from an EMBL/GenBank/DDBJ whole genome shotgun (WGS) entry which is preliminary data.</text>
</comment>
<sequence>MRTRWLEELQLDEPRQRKVQVVPGNGGMRIWMRSMAPRLMNQARTIGLILVSSPASADSPTGKSLRYARFRRSNSPFMDPDSQARTCAEPTYTHMPRERERESYPPPTRMVPRTEYTRTVLKRVGSSRWRRFPLPQWDDGIARTGTMKILHVWMLSFDHRHPLPLAFSRWRFTSVDVNPAAAFYPPNASLLRNPCSYGMRPFIPTLLGSHQVGAGSILGI</sequence>
<gene>
    <name evidence="1" type="ORF">NM208_g13651</name>
</gene>
<reference evidence="1" key="1">
    <citation type="submission" date="2022-08" db="EMBL/GenBank/DDBJ databases">
        <title>Genome Sequence of Fusarium decemcellulare.</title>
        <authorList>
            <person name="Buettner E."/>
        </authorList>
    </citation>
    <scope>NUCLEOTIDE SEQUENCE</scope>
    <source>
        <strain evidence="1">Babe19</strain>
    </source>
</reference>
<name>A0ACC1RKU5_9HYPO</name>
<accession>A0ACC1RKU5</accession>
<keyword evidence="2" id="KW-1185">Reference proteome</keyword>
<organism evidence="1 2">
    <name type="scientific">Fusarium decemcellulare</name>
    <dbReference type="NCBI Taxonomy" id="57161"/>
    <lineage>
        <taxon>Eukaryota</taxon>
        <taxon>Fungi</taxon>
        <taxon>Dikarya</taxon>
        <taxon>Ascomycota</taxon>
        <taxon>Pezizomycotina</taxon>
        <taxon>Sordariomycetes</taxon>
        <taxon>Hypocreomycetidae</taxon>
        <taxon>Hypocreales</taxon>
        <taxon>Nectriaceae</taxon>
        <taxon>Fusarium</taxon>
        <taxon>Fusarium decemcellulare species complex</taxon>
    </lineage>
</organism>
<dbReference type="EMBL" id="JANRMS010002867">
    <property type="protein sequence ID" value="KAJ3520575.1"/>
    <property type="molecule type" value="Genomic_DNA"/>
</dbReference>
<dbReference type="Proteomes" id="UP001148629">
    <property type="component" value="Unassembled WGS sequence"/>
</dbReference>
<evidence type="ECO:0000313" key="2">
    <source>
        <dbReference type="Proteomes" id="UP001148629"/>
    </source>
</evidence>
<protein>
    <submittedName>
        <fullName evidence="1">Uncharacterized protein</fullName>
    </submittedName>
</protein>
<evidence type="ECO:0000313" key="1">
    <source>
        <dbReference type="EMBL" id="KAJ3520575.1"/>
    </source>
</evidence>
<proteinExistence type="predicted"/>